<proteinExistence type="predicted"/>
<reference evidence="1" key="1">
    <citation type="submission" date="2018-05" db="EMBL/GenBank/DDBJ databases">
        <authorList>
            <person name="Lanie J.A."/>
            <person name="Ng W.-L."/>
            <person name="Kazmierczak K.M."/>
            <person name="Andrzejewski T.M."/>
            <person name="Davidsen T.M."/>
            <person name="Wayne K.J."/>
            <person name="Tettelin H."/>
            <person name="Glass J.I."/>
            <person name="Rusch D."/>
            <person name="Podicherti R."/>
            <person name="Tsui H.-C.T."/>
            <person name="Winkler M.E."/>
        </authorList>
    </citation>
    <scope>NUCLEOTIDE SEQUENCE</scope>
</reference>
<gene>
    <name evidence="1" type="ORF">METZ01_LOCUS388958</name>
</gene>
<name>A0A382UPB1_9ZZZZ</name>
<evidence type="ECO:0000313" key="1">
    <source>
        <dbReference type="EMBL" id="SVD36104.1"/>
    </source>
</evidence>
<accession>A0A382UPB1</accession>
<dbReference type="AlphaFoldDB" id="A0A382UPB1"/>
<protein>
    <submittedName>
        <fullName evidence="1">Uncharacterized protein</fullName>
    </submittedName>
</protein>
<organism evidence="1">
    <name type="scientific">marine metagenome</name>
    <dbReference type="NCBI Taxonomy" id="408172"/>
    <lineage>
        <taxon>unclassified sequences</taxon>
        <taxon>metagenomes</taxon>
        <taxon>ecological metagenomes</taxon>
    </lineage>
</organism>
<sequence>MAYGEVDQGVVAPIEKVKKPTLQSLYQARNLKAAQQTQAIRKPTKVEGTPLARTEAAGLSKIAQPTAAKEFNVGGTMNKVPDGVPPGVSSM</sequence>
<feature type="non-terminal residue" evidence="1">
    <location>
        <position position="91"/>
    </location>
</feature>
<dbReference type="EMBL" id="UINC01145773">
    <property type="protein sequence ID" value="SVD36104.1"/>
    <property type="molecule type" value="Genomic_DNA"/>
</dbReference>